<feature type="compositionally biased region" description="Basic and acidic residues" evidence="1">
    <location>
        <begin position="95"/>
        <end position="111"/>
    </location>
</feature>
<evidence type="ECO:0000256" key="1">
    <source>
        <dbReference type="SAM" id="MobiDB-lite"/>
    </source>
</evidence>
<feature type="compositionally biased region" description="Low complexity" evidence="1">
    <location>
        <begin position="146"/>
        <end position="158"/>
    </location>
</feature>
<dbReference type="AlphaFoldDB" id="A0A3B5AAV2"/>
<feature type="compositionally biased region" description="Polar residues" evidence="1">
    <location>
        <begin position="1"/>
        <end position="14"/>
    </location>
</feature>
<name>A0A3B5AAV2_9TELE</name>
<feature type="compositionally biased region" description="Pro residues" evidence="1">
    <location>
        <begin position="334"/>
        <end position="356"/>
    </location>
</feature>
<dbReference type="PANTHER" id="PTHR22409">
    <property type="entry name" value="CHROMOSOME 19 OPEN READING FRAME 44"/>
    <property type="match status" value="1"/>
</dbReference>
<feature type="compositionally biased region" description="Acidic residues" evidence="1">
    <location>
        <begin position="490"/>
        <end position="499"/>
    </location>
</feature>
<dbReference type="PANTHER" id="PTHR22409:SF2">
    <property type="entry name" value="CHROMOSOME 19 OPEN READING FRAME 44"/>
    <property type="match status" value="1"/>
</dbReference>
<feature type="compositionally biased region" description="Polar residues" evidence="1">
    <location>
        <begin position="131"/>
        <end position="145"/>
    </location>
</feature>
<feature type="region of interest" description="Disordered" evidence="1">
    <location>
        <begin position="1"/>
        <end position="435"/>
    </location>
</feature>
<feature type="compositionally biased region" description="Low complexity" evidence="1">
    <location>
        <begin position="546"/>
        <end position="556"/>
    </location>
</feature>
<dbReference type="RefSeq" id="XP_008295025.1">
    <property type="nucleotide sequence ID" value="XM_008296803.1"/>
</dbReference>
<feature type="compositionally biased region" description="Polar residues" evidence="1">
    <location>
        <begin position="216"/>
        <end position="226"/>
    </location>
</feature>
<feature type="compositionally biased region" description="Basic and acidic residues" evidence="1">
    <location>
        <begin position="426"/>
        <end position="435"/>
    </location>
</feature>
<gene>
    <name evidence="5" type="primary">LOC103368419</name>
</gene>
<dbReference type="InterPro" id="IPR027884">
    <property type="entry name" value="DUF4614"/>
</dbReference>
<reference evidence="3" key="1">
    <citation type="submission" date="2023-09" db="UniProtKB">
        <authorList>
            <consortium name="Ensembl"/>
        </authorList>
    </citation>
    <scope>IDENTIFICATION</scope>
</reference>
<proteinExistence type="predicted"/>
<feature type="region of interest" description="Disordered" evidence="1">
    <location>
        <begin position="455"/>
        <end position="603"/>
    </location>
</feature>
<dbReference type="OrthoDB" id="2151530at2759"/>
<dbReference type="GeneTree" id="ENSGT00390000002505"/>
<dbReference type="Ensembl" id="ENSSPAT00000010924.1">
    <property type="protein sequence ID" value="ENSSPAP00000010742.1"/>
    <property type="gene ID" value="ENSSPAG00000008179.1"/>
</dbReference>
<feature type="compositionally biased region" description="Low complexity" evidence="1">
    <location>
        <begin position="74"/>
        <end position="84"/>
    </location>
</feature>
<keyword evidence="4" id="KW-1185">Reference proteome</keyword>
<dbReference type="Pfam" id="PF15391">
    <property type="entry name" value="DUF4614"/>
    <property type="match status" value="1"/>
</dbReference>
<feature type="compositionally biased region" description="Basic and acidic residues" evidence="1">
    <location>
        <begin position="528"/>
        <end position="543"/>
    </location>
</feature>
<dbReference type="CTD" id="103183514"/>
<feature type="compositionally biased region" description="Low complexity" evidence="1">
    <location>
        <begin position="575"/>
        <end position="595"/>
    </location>
</feature>
<protein>
    <submittedName>
        <fullName evidence="5">Uncharacterized protein C19orf44 homolog</fullName>
    </submittedName>
</protein>
<accession>A0A3B5AAV2</accession>
<sequence length="730" mass="79001">MYGTISGNSQQHSVGKSDGLEMWKRGGRSSALDRAQALLSAKKSGRGGTQGSTQVFVGGSIKARSAPSNTRNVLSDLSDLSSASEHGANAARSANAEKNHGKEGDSNKDFRPPSSLGGGSRFLKKVPPPTNSSQSPVSRNQKQQVSEPRSMSSSLWSSQTTALNKLAEIKNRVRSRKPTQEQIRQETKPAINPVSDSGISPRPPSTQSPEVPVPLSAQSSSDQSPRGNRFLKNKAVKAVESSNAAPAVAPKSADVDVRSRSRAANPVSPSEGLETKSARLTTGVSLESDEEDMKKLLGDSLDSTDYSFLRAGRPPSAKKMDKMFSRSGRRIQSTPPPAVAVRPSSPPASPRSPASPPRRSSPFRFTGQAQTHFSPSVLSPSPSPSPPERPGSSHKTDSPPPSLSSTFGRGEVLSLEELFPVGPGLDDPHSEMRSVSSEDFKINVMTLDDLVPDAIGFTAETPGEQRETKRAASVPGSTDRHQQLPKQEEEVLDYQSDFESESRTETNNSASKVSEHLQGDGDGDEVASEVREDSDVSRGRTDDDYSSSFSDTSGSRTSDRTRTSKSYSRSRDSRSSVSRGSWTSSQQSRRQASARKAVKEAAVQTQPDPLAYTWSTGVAALGPAVGLSYMNPTPAVSHTVSAEMVEAISTFNPDVFALNEMLKQQLALTRQFIESSRHLHSSLVKSLEPPNYRYTRLEDTMEYIRKHRPTRITTEEALEEVLREMRDQCM</sequence>
<feature type="domain" description="DUF4614" evidence="2">
    <location>
        <begin position="550"/>
        <end position="709"/>
    </location>
</feature>
<evidence type="ECO:0000313" key="3">
    <source>
        <dbReference type="Ensembl" id="ENSSPAP00000010742.1"/>
    </source>
</evidence>
<evidence type="ECO:0000313" key="5">
    <source>
        <dbReference type="RefSeq" id="XP_008295025.1"/>
    </source>
</evidence>
<evidence type="ECO:0000313" key="4">
    <source>
        <dbReference type="Proteomes" id="UP000694891"/>
    </source>
</evidence>
<dbReference type="Proteomes" id="UP000694891">
    <property type="component" value="Unplaced"/>
</dbReference>
<evidence type="ECO:0000259" key="2">
    <source>
        <dbReference type="Pfam" id="PF15391"/>
    </source>
</evidence>
<feature type="compositionally biased region" description="Basic and acidic residues" evidence="1">
    <location>
        <begin position="478"/>
        <end position="489"/>
    </location>
</feature>
<organism evidence="3">
    <name type="scientific">Stegastes partitus</name>
    <name type="common">bicolor damselfish</name>
    <dbReference type="NCBI Taxonomy" id="144197"/>
    <lineage>
        <taxon>Eukaryota</taxon>
        <taxon>Metazoa</taxon>
        <taxon>Chordata</taxon>
        <taxon>Craniata</taxon>
        <taxon>Vertebrata</taxon>
        <taxon>Euteleostomi</taxon>
        <taxon>Actinopterygii</taxon>
        <taxon>Neopterygii</taxon>
        <taxon>Teleostei</taxon>
        <taxon>Neoteleostei</taxon>
        <taxon>Acanthomorphata</taxon>
        <taxon>Ovalentaria</taxon>
        <taxon>Pomacentridae</taxon>
        <taxon>Stegastes</taxon>
    </lineage>
</organism>
<reference evidence="5" key="2">
    <citation type="submission" date="2025-04" db="UniProtKB">
        <authorList>
            <consortium name="RefSeq"/>
        </authorList>
    </citation>
    <scope>IDENTIFICATION</scope>
</reference>
<dbReference type="InterPro" id="IPR040120">
    <property type="entry name" value="C19orf44-like"/>
</dbReference>